<dbReference type="AlphaFoldDB" id="A0A2S0KDD2"/>
<dbReference type="InterPro" id="IPR003317">
    <property type="entry name" value="Cyt-d_oxidase_su2"/>
</dbReference>
<feature type="transmembrane region" description="Helical" evidence="12">
    <location>
        <begin position="92"/>
        <end position="112"/>
    </location>
</feature>
<evidence type="ECO:0000256" key="1">
    <source>
        <dbReference type="ARBA" id="ARBA00004651"/>
    </source>
</evidence>
<keyword evidence="6 12" id="KW-0812">Transmembrane</keyword>
<accession>A0A2S0KDD2</accession>
<evidence type="ECO:0000256" key="7">
    <source>
        <dbReference type="ARBA" id="ARBA00022723"/>
    </source>
</evidence>
<dbReference type="GO" id="GO:0046872">
    <property type="term" value="F:metal ion binding"/>
    <property type="evidence" value="ECO:0007669"/>
    <property type="project" value="UniProtKB-KW"/>
</dbReference>
<dbReference type="OrthoDB" id="9776710at2"/>
<evidence type="ECO:0000313" key="13">
    <source>
        <dbReference type="EMBL" id="AVL99650.1"/>
    </source>
</evidence>
<protein>
    <submittedName>
        <fullName evidence="13">Cytochrome d ubiquinol oxidase subunit II</fullName>
    </submittedName>
</protein>
<evidence type="ECO:0000256" key="3">
    <source>
        <dbReference type="ARBA" id="ARBA00022448"/>
    </source>
</evidence>
<keyword evidence="3" id="KW-0813">Transport</keyword>
<evidence type="ECO:0000256" key="9">
    <source>
        <dbReference type="ARBA" id="ARBA00022989"/>
    </source>
</evidence>
<comment type="similarity">
    <text evidence="2">Belongs to the cytochrome ubiquinol oxidase subunit 2 family.</text>
</comment>
<dbReference type="NCBIfam" id="TIGR00203">
    <property type="entry name" value="cydB"/>
    <property type="match status" value="1"/>
</dbReference>
<dbReference type="PANTHER" id="PTHR43141">
    <property type="entry name" value="CYTOCHROME BD2 SUBUNIT II"/>
    <property type="match status" value="1"/>
</dbReference>
<dbReference type="RefSeq" id="WP_105941385.1">
    <property type="nucleotide sequence ID" value="NZ_CP027433.1"/>
</dbReference>
<dbReference type="GO" id="GO:0009055">
    <property type="term" value="F:electron transfer activity"/>
    <property type="evidence" value="ECO:0007669"/>
    <property type="project" value="TreeGrafter"/>
</dbReference>
<evidence type="ECO:0000256" key="2">
    <source>
        <dbReference type="ARBA" id="ARBA00007543"/>
    </source>
</evidence>
<dbReference type="KEGG" id="git:C6V83_04485"/>
<keyword evidence="11 12" id="KW-0472">Membrane</keyword>
<keyword evidence="14" id="KW-1185">Reference proteome</keyword>
<evidence type="ECO:0000256" key="11">
    <source>
        <dbReference type="ARBA" id="ARBA00023136"/>
    </source>
</evidence>
<name>A0A2S0KDD2_9ACTN</name>
<comment type="subcellular location">
    <subcellularLocation>
        <location evidence="1">Cell membrane</location>
        <topology evidence="1">Multi-pass membrane protein</topology>
    </subcellularLocation>
</comment>
<keyword evidence="7" id="KW-0479">Metal-binding</keyword>
<dbReference type="GO" id="GO:0070069">
    <property type="term" value="C:cytochrome complex"/>
    <property type="evidence" value="ECO:0007669"/>
    <property type="project" value="TreeGrafter"/>
</dbReference>
<feature type="transmembrane region" description="Helical" evidence="12">
    <location>
        <begin position="173"/>
        <end position="196"/>
    </location>
</feature>
<feature type="transmembrane region" description="Helical" evidence="12">
    <location>
        <begin position="306"/>
        <end position="328"/>
    </location>
</feature>
<evidence type="ECO:0000256" key="6">
    <source>
        <dbReference type="ARBA" id="ARBA00022692"/>
    </source>
</evidence>
<dbReference type="PIRSF" id="PIRSF000267">
    <property type="entry name" value="Cyt_oxidse_sub2"/>
    <property type="match status" value="1"/>
</dbReference>
<keyword evidence="9 12" id="KW-1133">Transmembrane helix</keyword>
<dbReference type="Proteomes" id="UP000239814">
    <property type="component" value="Chromosome"/>
</dbReference>
<feature type="transmembrane region" description="Helical" evidence="12">
    <location>
        <begin position="261"/>
        <end position="286"/>
    </location>
</feature>
<evidence type="ECO:0000313" key="14">
    <source>
        <dbReference type="Proteomes" id="UP000239814"/>
    </source>
</evidence>
<organism evidence="13 14">
    <name type="scientific">Gordonia iterans</name>
    <dbReference type="NCBI Taxonomy" id="1004901"/>
    <lineage>
        <taxon>Bacteria</taxon>
        <taxon>Bacillati</taxon>
        <taxon>Actinomycetota</taxon>
        <taxon>Actinomycetes</taxon>
        <taxon>Mycobacteriales</taxon>
        <taxon>Gordoniaceae</taxon>
        <taxon>Gordonia</taxon>
    </lineage>
</organism>
<keyword evidence="8" id="KW-0249">Electron transport</keyword>
<feature type="transmembrane region" description="Helical" evidence="12">
    <location>
        <begin position="6"/>
        <end position="28"/>
    </location>
</feature>
<reference evidence="13 14" key="1">
    <citation type="submission" date="2018-03" db="EMBL/GenBank/DDBJ databases">
        <title>Characteristics and genome of n-alkane degrading marine bacteria Gordonia iterans isolated from crude oil contaminated in Tae-an, South Korea.</title>
        <authorList>
            <person name="Lee S.-S."/>
            <person name="Kim H."/>
        </authorList>
    </citation>
    <scope>NUCLEOTIDE SEQUENCE [LARGE SCALE GENOMIC DNA]</scope>
    <source>
        <strain evidence="13 14">Co17</strain>
    </source>
</reference>
<dbReference type="GO" id="GO:0005886">
    <property type="term" value="C:plasma membrane"/>
    <property type="evidence" value="ECO:0007669"/>
    <property type="project" value="UniProtKB-SubCell"/>
</dbReference>
<dbReference type="GO" id="GO:0016682">
    <property type="term" value="F:oxidoreductase activity, acting on diphenols and related substances as donors, oxygen as acceptor"/>
    <property type="evidence" value="ECO:0007669"/>
    <property type="project" value="TreeGrafter"/>
</dbReference>
<feature type="transmembrane region" description="Helical" evidence="12">
    <location>
        <begin position="235"/>
        <end position="254"/>
    </location>
</feature>
<gene>
    <name evidence="13" type="primary">cydB</name>
    <name evidence="13" type="ORF">C6V83_04485</name>
</gene>
<feature type="transmembrane region" description="Helical" evidence="12">
    <location>
        <begin position="208"/>
        <end position="229"/>
    </location>
</feature>
<evidence type="ECO:0000256" key="8">
    <source>
        <dbReference type="ARBA" id="ARBA00022982"/>
    </source>
</evidence>
<dbReference type="PANTHER" id="PTHR43141:SF5">
    <property type="entry name" value="CYTOCHROME BD-I UBIQUINOL OXIDASE SUBUNIT 2"/>
    <property type="match status" value="1"/>
</dbReference>
<dbReference type="EMBL" id="CP027433">
    <property type="protein sequence ID" value="AVL99650.1"/>
    <property type="molecule type" value="Genomic_DNA"/>
</dbReference>
<evidence type="ECO:0000256" key="12">
    <source>
        <dbReference type="SAM" id="Phobius"/>
    </source>
</evidence>
<feature type="transmembrane region" description="Helical" evidence="12">
    <location>
        <begin position="124"/>
        <end position="148"/>
    </location>
</feature>
<proteinExistence type="inferred from homology"/>
<keyword evidence="10" id="KW-0408">Iron</keyword>
<sequence>MSLETFWFCLIAVLFIGYFVLEGFDFGVGMLMPFLGRSHEDESDPLSGDKRRRLVINTIGPLWDGNEVWLLTAGGAMFAAFGGWYATLFSGFYLPLFLILVALIIRICAIEWRAKINDPQWRRWCDVGIGIGSWVPAILWGVAFANIVRGVPIELDGPNHVYTGGFFNLLNPYALLGGATTTLVFLTHGAIFVALKTKGTMRDDASRLAARLAVPTLLVAGGFLLWTQLAYGKGWTWIVFAITVVAAIAMVAMTQARSEGWAFVANAIAIAGTVALLFGSLFPNVMPSSLNPDWSLTVSNSSSSHYTLVIMTWAAAVMTPVVIGYQAWSYWVFRKRLSIDDVPDVAAGLSPSPRDVTEPKPTPKR</sequence>
<evidence type="ECO:0000256" key="4">
    <source>
        <dbReference type="ARBA" id="ARBA00022475"/>
    </source>
</evidence>
<dbReference type="Pfam" id="PF02322">
    <property type="entry name" value="Cyt_bd_oxida_II"/>
    <property type="match status" value="1"/>
</dbReference>
<dbReference type="GO" id="GO:0019646">
    <property type="term" value="P:aerobic electron transport chain"/>
    <property type="evidence" value="ECO:0007669"/>
    <property type="project" value="TreeGrafter"/>
</dbReference>
<evidence type="ECO:0000256" key="5">
    <source>
        <dbReference type="ARBA" id="ARBA00022617"/>
    </source>
</evidence>
<keyword evidence="5" id="KW-0349">Heme</keyword>
<evidence type="ECO:0000256" key="10">
    <source>
        <dbReference type="ARBA" id="ARBA00023004"/>
    </source>
</evidence>
<keyword evidence="4" id="KW-1003">Cell membrane</keyword>